<evidence type="ECO:0000313" key="2">
    <source>
        <dbReference type="EMBL" id="KAG2567521.1"/>
    </source>
</evidence>
<feature type="region of interest" description="Disordered" evidence="1">
    <location>
        <begin position="45"/>
        <end position="64"/>
    </location>
</feature>
<dbReference type="EMBL" id="CM029050">
    <property type="protein sequence ID" value="KAG2567521.1"/>
    <property type="molecule type" value="Genomic_DNA"/>
</dbReference>
<dbReference type="Proteomes" id="UP000823388">
    <property type="component" value="Chromosome 7N"/>
</dbReference>
<feature type="compositionally biased region" description="Polar residues" evidence="1">
    <location>
        <begin position="46"/>
        <end position="59"/>
    </location>
</feature>
<reference evidence="2" key="1">
    <citation type="submission" date="2020-05" db="EMBL/GenBank/DDBJ databases">
        <title>WGS assembly of Panicum virgatum.</title>
        <authorList>
            <person name="Lovell J.T."/>
            <person name="Jenkins J."/>
            <person name="Shu S."/>
            <person name="Juenger T.E."/>
            <person name="Schmutz J."/>
        </authorList>
    </citation>
    <scope>NUCLEOTIDE SEQUENCE</scope>
    <source>
        <strain evidence="2">AP13</strain>
    </source>
</reference>
<evidence type="ECO:0000256" key="1">
    <source>
        <dbReference type="SAM" id="MobiDB-lite"/>
    </source>
</evidence>
<proteinExistence type="predicted"/>
<protein>
    <submittedName>
        <fullName evidence="2">Uncharacterized protein</fullName>
    </submittedName>
</protein>
<evidence type="ECO:0000313" key="3">
    <source>
        <dbReference type="Proteomes" id="UP000823388"/>
    </source>
</evidence>
<organism evidence="2 3">
    <name type="scientific">Panicum virgatum</name>
    <name type="common">Blackwell switchgrass</name>
    <dbReference type="NCBI Taxonomy" id="38727"/>
    <lineage>
        <taxon>Eukaryota</taxon>
        <taxon>Viridiplantae</taxon>
        <taxon>Streptophyta</taxon>
        <taxon>Embryophyta</taxon>
        <taxon>Tracheophyta</taxon>
        <taxon>Spermatophyta</taxon>
        <taxon>Magnoliopsida</taxon>
        <taxon>Liliopsida</taxon>
        <taxon>Poales</taxon>
        <taxon>Poaceae</taxon>
        <taxon>PACMAD clade</taxon>
        <taxon>Panicoideae</taxon>
        <taxon>Panicodae</taxon>
        <taxon>Paniceae</taxon>
        <taxon>Panicinae</taxon>
        <taxon>Panicum</taxon>
        <taxon>Panicum sect. Hiantes</taxon>
    </lineage>
</organism>
<feature type="region of interest" description="Disordered" evidence="1">
    <location>
        <begin position="1"/>
        <end position="34"/>
    </location>
</feature>
<keyword evidence="3" id="KW-1185">Reference proteome</keyword>
<accession>A0A8T0PYB6</accession>
<name>A0A8T0PYB6_PANVG</name>
<comment type="caution">
    <text evidence="2">The sequence shown here is derived from an EMBL/GenBank/DDBJ whole genome shotgun (WGS) entry which is preliminary data.</text>
</comment>
<dbReference type="AlphaFoldDB" id="A0A8T0PYB6"/>
<feature type="compositionally biased region" description="Basic residues" evidence="1">
    <location>
        <begin position="9"/>
        <end position="22"/>
    </location>
</feature>
<sequence>MWTRPLAPSRRRSGRPRMHVHRAAASTNRPDTSVREERAAWAWRSFSGQPENAAQTSEARGSRPQDAAALAVSVQRRCVEIVAWEDRRRLFAIGCGGMTSTRSVRRQAQARVPPLRRHRGRRRLADICHRA</sequence>
<gene>
    <name evidence="2" type="ORF">PVAP13_7NG359240</name>
</gene>